<dbReference type="InterPro" id="IPR023393">
    <property type="entry name" value="START-like_dom_sf"/>
</dbReference>
<dbReference type="InterPro" id="IPR002913">
    <property type="entry name" value="START_lipid-bd_dom"/>
</dbReference>
<dbReference type="PROSITE" id="PS50848">
    <property type="entry name" value="START"/>
    <property type="match status" value="1"/>
</dbReference>
<dbReference type="EMBL" id="WJXA01000001">
    <property type="protein sequence ID" value="KAF7152801.1"/>
    <property type="molecule type" value="Genomic_DNA"/>
</dbReference>
<gene>
    <name evidence="3" type="ORF">RHSIM_Rhsim01G0049500</name>
</gene>
<dbReference type="Gene3D" id="3.30.530.20">
    <property type="match status" value="1"/>
</dbReference>
<dbReference type="GO" id="GO:0008289">
    <property type="term" value="F:lipid binding"/>
    <property type="evidence" value="ECO:0007669"/>
    <property type="project" value="InterPro"/>
</dbReference>
<dbReference type="PANTHER" id="PTHR12136">
    <property type="entry name" value="ENHANCED DISEASE RESISTANCE-RELATED"/>
    <property type="match status" value="1"/>
</dbReference>
<sequence length="815" mass="90809">MMAAAPLKANGSAAGGSPPQEGVSEMGAFGGWVYHLGVNSIGREYCHLRYLLIRGKYVEMYKRDPRENSGIKPIRRGVVGHTLVVEELGRRKVNDGDLYVLRFRNRLDESKKGEIACAKVGDARKWIEAFDHAKQQAEYELSRGASARNKLNMETEINLEHQPRVRRVAHGLRNLINIGQGPESLLRKSSNLSRTAGLDGYLHGDDGDVIEAHEWKCVRTVNGIRIFEDVAKSKNGRAVLVKAVGVVDASADVVFEVFMNVDRHQRYEWDMLTGDLELVESLDGHFDVLYGTYEPRHLTRLTNLGGILEEILSSRDNGFVHKMEHIQYCTFLLDTRNALQNQDTDVQKLTEQQCYMRGEQCECDRGGGRWMVKSMAGSFLHGRIMNSLGKVPVFSLLSNPEDNPSRPSPRHMPSKTSTWEIRSLNVTHSPHGARCLVMQMVEIQPVGGCWGKNHEWSKFEKTVSYAFLSQVAGLKEYIGANPSLASEFLSTSLRSKFFDVSSSNSDHEDANGADEFYDAISADSSSDDDDSDNGEQFNDKDKKVKLKNISWAIASLALKRTPGPDLNQELDSRVPPIVLDPRHYHGSFHQGKDETDSNCWTSPSGAAFMIRGKTYLKDNTKVKGGDPLLQLIAVDWFKVENCISKVALHPSSLVQSEAGKKLPFVLIVNLEVPARPNYSLVLYYAADRPVNKNSLLGKFIDGSDMFRDSRLKLIPSIVEGYWMVKRAVGTKACLLGKAVTCKYLRQDNFLEIDVDIGSSSVARGVISLVLGYVTSLVVDLAILIEAKEEAELPEYILGTVRLNRVKLDSAVPLEV</sequence>
<evidence type="ECO:0000313" key="4">
    <source>
        <dbReference type="Proteomes" id="UP000626092"/>
    </source>
</evidence>
<feature type="region of interest" description="Disordered" evidence="1">
    <location>
        <begin position="1"/>
        <end position="20"/>
    </location>
</feature>
<dbReference type="Proteomes" id="UP000626092">
    <property type="component" value="Unassembled WGS sequence"/>
</dbReference>
<feature type="region of interest" description="Disordered" evidence="1">
    <location>
        <begin position="520"/>
        <end position="539"/>
    </location>
</feature>
<proteinExistence type="predicted"/>
<organism evidence="3 4">
    <name type="scientific">Rhododendron simsii</name>
    <name type="common">Sims's rhododendron</name>
    <dbReference type="NCBI Taxonomy" id="118357"/>
    <lineage>
        <taxon>Eukaryota</taxon>
        <taxon>Viridiplantae</taxon>
        <taxon>Streptophyta</taxon>
        <taxon>Embryophyta</taxon>
        <taxon>Tracheophyta</taxon>
        <taxon>Spermatophyta</taxon>
        <taxon>Magnoliopsida</taxon>
        <taxon>eudicotyledons</taxon>
        <taxon>Gunneridae</taxon>
        <taxon>Pentapetalae</taxon>
        <taxon>asterids</taxon>
        <taxon>Ericales</taxon>
        <taxon>Ericaceae</taxon>
        <taxon>Ericoideae</taxon>
        <taxon>Rhodoreae</taxon>
        <taxon>Rhododendron</taxon>
    </lineage>
</organism>
<name>A0A834HRN4_RHOSS</name>
<keyword evidence="4" id="KW-1185">Reference proteome</keyword>
<dbReference type="InterPro" id="IPR045096">
    <property type="entry name" value="EDR2-like"/>
</dbReference>
<dbReference type="AlphaFoldDB" id="A0A834HRN4"/>
<accession>A0A834HRN4</accession>
<dbReference type="SUPFAM" id="SSF55961">
    <property type="entry name" value="Bet v1-like"/>
    <property type="match status" value="1"/>
</dbReference>
<reference evidence="3" key="1">
    <citation type="submission" date="2019-11" db="EMBL/GenBank/DDBJ databases">
        <authorList>
            <person name="Liu Y."/>
            <person name="Hou J."/>
            <person name="Li T.-Q."/>
            <person name="Guan C.-H."/>
            <person name="Wu X."/>
            <person name="Wu H.-Z."/>
            <person name="Ling F."/>
            <person name="Zhang R."/>
            <person name="Shi X.-G."/>
            <person name="Ren J.-P."/>
            <person name="Chen E.-F."/>
            <person name="Sun J.-M."/>
        </authorList>
    </citation>
    <scope>NUCLEOTIDE SEQUENCE</scope>
    <source>
        <strain evidence="3">Adult_tree_wgs_1</strain>
        <tissue evidence="3">Leaves</tissue>
    </source>
</reference>
<dbReference type="OrthoDB" id="9970435at2759"/>
<evidence type="ECO:0000313" key="3">
    <source>
        <dbReference type="EMBL" id="KAF7152801.1"/>
    </source>
</evidence>
<dbReference type="CDD" id="cd00177">
    <property type="entry name" value="START"/>
    <property type="match status" value="1"/>
</dbReference>
<dbReference type="InterPro" id="IPR009769">
    <property type="entry name" value="EDR2_C"/>
</dbReference>
<feature type="domain" description="START" evidence="2">
    <location>
        <begin position="215"/>
        <end position="384"/>
    </location>
</feature>
<evidence type="ECO:0000256" key="1">
    <source>
        <dbReference type="SAM" id="MobiDB-lite"/>
    </source>
</evidence>
<protein>
    <recommendedName>
        <fullName evidence="2">START domain-containing protein</fullName>
    </recommendedName>
</protein>
<comment type="caution">
    <text evidence="3">The sequence shown here is derived from an EMBL/GenBank/DDBJ whole genome shotgun (WGS) entry which is preliminary data.</text>
</comment>
<dbReference type="PANTHER" id="PTHR12136:SF47">
    <property type="entry name" value="ENHANCED DISEASE RESISTANCE PROTEIN (DUF1336)"/>
    <property type="match status" value="1"/>
</dbReference>
<dbReference type="Pfam" id="PF07059">
    <property type="entry name" value="EDR2_C"/>
    <property type="match status" value="1"/>
</dbReference>
<evidence type="ECO:0000259" key="2">
    <source>
        <dbReference type="PROSITE" id="PS50848"/>
    </source>
</evidence>